<dbReference type="Pfam" id="PF00561">
    <property type="entry name" value="Abhydrolase_1"/>
    <property type="match status" value="1"/>
</dbReference>
<dbReference type="Proteomes" id="UP001166251">
    <property type="component" value="Unassembled WGS sequence"/>
</dbReference>
<proteinExistence type="predicted"/>
<keyword evidence="1" id="KW-0474">Menaquinone biosynthesis</keyword>
<evidence type="ECO:0000256" key="1">
    <source>
        <dbReference type="ARBA" id="ARBA00022428"/>
    </source>
</evidence>
<gene>
    <name evidence="4" type="ORF">K0504_14390</name>
</gene>
<dbReference type="InterPro" id="IPR000073">
    <property type="entry name" value="AB_hydrolase_1"/>
</dbReference>
<organism evidence="4 5">
    <name type="scientific">Neiella holothuriorum</name>
    <dbReference type="NCBI Taxonomy" id="2870530"/>
    <lineage>
        <taxon>Bacteria</taxon>
        <taxon>Pseudomonadati</taxon>
        <taxon>Pseudomonadota</taxon>
        <taxon>Gammaproteobacteria</taxon>
        <taxon>Alteromonadales</taxon>
        <taxon>Echinimonadaceae</taxon>
        <taxon>Neiella</taxon>
    </lineage>
</organism>
<accession>A0ABS7EIP1</accession>
<comment type="caution">
    <text evidence="4">The sequence shown here is derived from an EMBL/GenBank/DDBJ whole genome shotgun (WGS) entry which is preliminary data.</text>
</comment>
<reference evidence="4" key="1">
    <citation type="submission" date="2021-07" db="EMBL/GenBank/DDBJ databases">
        <title>Neiella marina sp. nov., isolated from the intestinal content of sea cucumber Apostichopus japonicus.</title>
        <authorList>
            <person name="Bai X."/>
        </authorList>
    </citation>
    <scope>NUCLEOTIDE SEQUENCE</scope>
    <source>
        <strain evidence="4">126</strain>
    </source>
</reference>
<feature type="domain" description="AB hydrolase-1" evidence="3">
    <location>
        <begin position="30"/>
        <end position="226"/>
    </location>
</feature>
<dbReference type="EMBL" id="JAHZSS010000020">
    <property type="protein sequence ID" value="MBW8192222.1"/>
    <property type="molecule type" value="Genomic_DNA"/>
</dbReference>
<evidence type="ECO:0000313" key="4">
    <source>
        <dbReference type="EMBL" id="MBW8192222.1"/>
    </source>
</evidence>
<evidence type="ECO:0000313" key="5">
    <source>
        <dbReference type="Proteomes" id="UP001166251"/>
    </source>
</evidence>
<keyword evidence="5" id="KW-1185">Reference proteome</keyword>
<dbReference type="PANTHER" id="PTHR42916">
    <property type="entry name" value="2-SUCCINYL-5-ENOLPYRUVYL-6-HYDROXY-3-CYCLOHEXENE-1-CARBOXYLATE SYNTHASE"/>
    <property type="match status" value="1"/>
</dbReference>
<sequence length="285" mass="32424">MPQQVLINAAGLDDQLHIGLHGLPVTPERPVIVMLHGFLGSCDDWLELIQPYLNHHSFALVDLPNHGRSSRMRAGQNSFHHWPQLLARGLQQLGIGKHALVGYSLGGRLALAYAARKPKGLCGLLLESCHPGLGSWQARLRRSQWQQRWQGEWLRQSARVALTRWYQLPVFTDLSSRQQVDQVNCRLRTLTPWRTAQAQAQFSLAKQPNYRRLFNAAEYPIHYLVGANDKKYAKLATTLKRQNPTLSTFLIQRAGHNVHAHQPEQWLHCFSLWLQTVSLQGSTHA</sequence>
<keyword evidence="2" id="KW-0456">Lyase</keyword>
<evidence type="ECO:0000259" key="3">
    <source>
        <dbReference type="Pfam" id="PF00561"/>
    </source>
</evidence>
<dbReference type="Gene3D" id="3.40.50.1820">
    <property type="entry name" value="alpha/beta hydrolase"/>
    <property type="match status" value="1"/>
</dbReference>
<protein>
    <submittedName>
        <fullName evidence="4">Alpha/beta fold hydrolase</fullName>
    </submittedName>
</protein>
<keyword evidence="4" id="KW-0378">Hydrolase</keyword>
<evidence type="ECO:0000256" key="2">
    <source>
        <dbReference type="ARBA" id="ARBA00023239"/>
    </source>
</evidence>
<dbReference type="PANTHER" id="PTHR42916:SF1">
    <property type="entry name" value="PROTEIN PHYLLO, CHLOROPLASTIC"/>
    <property type="match status" value="1"/>
</dbReference>
<name>A0ABS7EIP1_9GAMM</name>
<dbReference type="RefSeq" id="WP_220104850.1">
    <property type="nucleotide sequence ID" value="NZ_JAHZSS010000020.1"/>
</dbReference>
<dbReference type="SUPFAM" id="SSF53474">
    <property type="entry name" value="alpha/beta-Hydrolases"/>
    <property type="match status" value="1"/>
</dbReference>
<dbReference type="GO" id="GO:0016787">
    <property type="term" value="F:hydrolase activity"/>
    <property type="evidence" value="ECO:0007669"/>
    <property type="project" value="UniProtKB-KW"/>
</dbReference>
<dbReference type="InterPro" id="IPR029058">
    <property type="entry name" value="AB_hydrolase_fold"/>
</dbReference>